<dbReference type="Proteomes" id="UP000316621">
    <property type="component" value="Chromosome 8"/>
</dbReference>
<gene>
    <name evidence="1" type="ORF">C5167_049411</name>
</gene>
<organism evidence="1 2">
    <name type="scientific">Papaver somniferum</name>
    <name type="common">Opium poppy</name>
    <dbReference type="NCBI Taxonomy" id="3469"/>
    <lineage>
        <taxon>Eukaryota</taxon>
        <taxon>Viridiplantae</taxon>
        <taxon>Streptophyta</taxon>
        <taxon>Embryophyta</taxon>
        <taxon>Tracheophyta</taxon>
        <taxon>Spermatophyta</taxon>
        <taxon>Magnoliopsida</taxon>
        <taxon>Ranunculales</taxon>
        <taxon>Papaveraceae</taxon>
        <taxon>Papaveroideae</taxon>
        <taxon>Papaver</taxon>
    </lineage>
</organism>
<dbReference type="Gramene" id="RZC73932">
    <property type="protein sequence ID" value="RZC73932"/>
    <property type="gene ID" value="C5167_049411"/>
</dbReference>
<name>A0A4Y7KNH2_PAPSO</name>
<evidence type="ECO:0000313" key="1">
    <source>
        <dbReference type="EMBL" id="RZC73932.1"/>
    </source>
</evidence>
<protein>
    <submittedName>
        <fullName evidence="1">Uncharacterized protein</fullName>
    </submittedName>
</protein>
<evidence type="ECO:0000313" key="2">
    <source>
        <dbReference type="Proteomes" id="UP000316621"/>
    </source>
</evidence>
<proteinExistence type="predicted"/>
<reference evidence="1 2" key="1">
    <citation type="journal article" date="2018" name="Science">
        <title>The opium poppy genome and morphinan production.</title>
        <authorList>
            <person name="Guo L."/>
            <person name="Winzer T."/>
            <person name="Yang X."/>
            <person name="Li Y."/>
            <person name="Ning Z."/>
            <person name="He Z."/>
            <person name="Teodor R."/>
            <person name="Lu Y."/>
            <person name="Bowser T.A."/>
            <person name="Graham I.A."/>
            <person name="Ye K."/>
        </authorList>
    </citation>
    <scope>NUCLEOTIDE SEQUENCE [LARGE SCALE GENOMIC DNA]</scope>
    <source>
        <strain evidence="2">cv. HN1</strain>
        <tissue evidence="1">Leaves</tissue>
    </source>
</reference>
<accession>A0A4Y7KNH2</accession>
<dbReference type="AlphaFoldDB" id="A0A4Y7KNH2"/>
<keyword evidence="2" id="KW-1185">Reference proteome</keyword>
<dbReference type="EMBL" id="CM010722">
    <property type="protein sequence ID" value="RZC73932.1"/>
    <property type="molecule type" value="Genomic_DNA"/>
</dbReference>
<sequence length="59" mass="6567">MQRRRKERLRSWELESLETISADEVVSGICLVREISGCRGEDDVNAKEGAAVENGPYAS</sequence>